<comment type="function">
    <text evidence="10">Catalyzes the folate-dependent formation of 5-methyl-uridine at position 54 (M-5-U54) in all tRNAs.</text>
</comment>
<dbReference type="InterPro" id="IPR040131">
    <property type="entry name" value="MnmG_N"/>
</dbReference>
<evidence type="ECO:0000256" key="8">
    <source>
        <dbReference type="ARBA" id="ARBA00022857"/>
    </source>
</evidence>
<dbReference type="OrthoDB" id="9803114at2"/>
<dbReference type="InterPro" id="IPR002218">
    <property type="entry name" value="MnmG-rel"/>
</dbReference>
<evidence type="ECO:0000256" key="4">
    <source>
        <dbReference type="ARBA" id="ARBA00022630"/>
    </source>
</evidence>
<evidence type="ECO:0000256" key="5">
    <source>
        <dbReference type="ARBA" id="ARBA00022679"/>
    </source>
</evidence>
<dbReference type="PANTHER" id="PTHR11806">
    <property type="entry name" value="GLUCOSE INHIBITED DIVISION PROTEIN A"/>
    <property type="match status" value="1"/>
</dbReference>
<dbReference type="Proteomes" id="UP000006791">
    <property type="component" value="Chromosome 1"/>
</dbReference>
<dbReference type="EC" id="2.1.1.74" evidence="10"/>
<keyword evidence="6 10" id="KW-0819">tRNA processing</keyword>
<evidence type="ECO:0000256" key="1">
    <source>
        <dbReference type="ARBA" id="ARBA00001974"/>
    </source>
</evidence>
<dbReference type="InterPro" id="IPR004417">
    <property type="entry name" value="TrmFO"/>
</dbReference>
<dbReference type="GO" id="GO:0050660">
    <property type="term" value="F:flavin adenine dinucleotide binding"/>
    <property type="evidence" value="ECO:0007669"/>
    <property type="project" value="UniProtKB-UniRule"/>
</dbReference>
<evidence type="ECO:0000313" key="12">
    <source>
        <dbReference type="EMBL" id="AEP11961.1"/>
    </source>
</evidence>
<dbReference type="NCBIfam" id="NF003739">
    <property type="entry name" value="PRK05335.1"/>
    <property type="match status" value="1"/>
</dbReference>
<keyword evidence="7 10" id="KW-0274">FAD</keyword>
<dbReference type="AlphaFoldDB" id="G2LDA1"/>
<dbReference type="GO" id="GO:0005829">
    <property type="term" value="C:cytosol"/>
    <property type="evidence" value="ECO:0007669"/>
    <property type="project" value="TreeGrafter"/>
</dbReference>
<evidence type="ECO:0000256" key="10">
    <source>
        <dbReference type="HAMAP-Rule" id="MF_01037"/>
    </source>
</evidence>
<proteinExistence type="inferred from homology"/>
<dbReference type="KEGG" id="ctm:Cabther_A1207"/>
<dbReference type="GO" id="GO:0030488">
    <property type="term" value="P:tRNA methylation"/>
    <property type="evidence" value="ECO:0007669"/>
    <property type="project" value="TreeGrafter"/>
</dbReference>
<keyword evidence="9 10" id="KW-0520">NAD</keyword>
<keyword evidence="4 10" id="KW-0285">Flavoprotein</keyword>
<dbReference type="RefSeq" id="WP_014099699.1">
    <property type="nucleotide sequence ID" value="NC_016024.1"/>
</dbReference>
<organism evidence="12 13">
    <name type="scientific">Chloracidobacterium thermophilum (strain B)</name>
    <dbReference type="NCBI Taxonomy" id="981222"/>
    <lineage>
        <taxon>Bacteria</taxon>
        <taxon>Pseudomonadati</taxon>
        <taxon>Acidobacteriota</taxon>
        <taxon>Terriglobia</taxon>
        <taxon>Terriglobales</taxon>
        <taxon>Acidobacteriaceae</taxon>
        <taxon>Chloracidobacterium</taxon>
    </lineage>
</organism>
<gene>
    <name evidence="10" type="primary">trmFO</name>
    <name evidence="12" type="ordered locus">Cabther_A1207</name>
</gene>
<evidence type="ECO:0000256" key="9">
    <source>
        <dbReference type="ARBA" id="ARBA00023027"/>
    </source>
</evidence>
<name>G2LDA1_CHLTF</name>
<dbReference type="SUPFAM" id="SSF51905">
    <property type="entry name" value="FAD/NAD(P)-binding domain"/>
    <property type="match status" value="1"/>
</dbReference>
<dbReference type="Pfam" id="PF01134">
    <property type="entry name" value="GIDA"/>
    <property type="match status" value="1"/>
</dbReference>
<comment type="catalytic activity">
    <reaction evidence="10">
        <text>uridine(54) in tRNA + (6R)-5,10-methylene-5,6,7,8-tetrahydrofolate + NADPH + H(+) = 5-methyluridine(54) in tRNA + (6S)-5,6,7,8-tetrahydrofolate + NADP(+)</text>
        <dbReference type="Rhea" id="RHEA:62372"/>
        <dbReference type="Rhea" id="RHEA-COMP:10167"/>
        <dbReference type="Rhea" id="RHEA-COMP:10193"/>
        <dbReference type="ChEBI" id="CHEBI:15378"/>
        <dbReference type="ChEBI" id="CHEBI:15636"/>
        <dbReference type="ChEBI" id="CHEBI:57453"/>
        <dbReference type="ChEBI" id="CHEBI:57783"/>
        <dbReference type="ChEBI" id="CHEBI:58349"/>
        <dbReference type="ChEBI" id="CHEBI:65315"/>
        <dbReference type="ChEBI" id="CHEBI:74447"/>
        <dbReference type="EC" id="2.1.1.74"/>
    </reaction>
</comment>
<dbReference type="GO" id="GO:0002098">
    <property type="term" value="P:tRNA wobble uridine modification"/>
    <property type="evidence" value="ECO:0007669"/>
    <property type="project" value="TreeGrafter"/>
</dbReference>
<dbReference type="NCBIfam" id="TIGR00137">
    <property type="entry name" value="gid_trmFO"/>
    <property type="match status" value="1"/>
</dbReference>
<reference evidence="12 13" key="1">
    <citation type="journal article" date="2012" name="Environ. Microbiol.">
        <title>Complete genome of Candidatus Chloracidobacterium thermophilum, a chlorophyll-based photoheterotroph belonging to the phylum Acidobacteria.</title>
        <authorList>
            <person name="Garcia Costas A.M."/>
            <person name="Liu Z."/>
            <person name="Tomsho L.P."/>
            <person name="Schuster S.C."/>
            <person name="Ward D.M."/>
            <person name="Bryant D.A."/>
        </authorList>
    </citation>
    <scope>NUCLEOTIDE SEQUENCE [LARGE SCALE GENOMIC DNA]</scope>
    <source>
        <strain evidence="12 13">B</strain>
    </source>
</reference>
<evidence type="ECO:0000313" key="13">
    <source>
        <dbReference type="Proteomes" id="UP000006791"/>
    </source>
</evidence>
<keyword evidence="3 10" id="KW-0489">Methyltransferase</keyword>
<evidence type="ECO:0000256" key="7">
    <source>
        <dbReference type="ARBA" id="ARBA00022827"/>
    </source>
</evidence>
<dbReference type="STRING" id="981222.Cabther_A1207"/>
<feature type="domain" description="MnmG N-terminal" evidence="11">
    <location>
        <begin position="6"/>
        <end position="370"/>
    </location>
</feature>
<comment type="cofactor">
    <cofactor evidence="1 10">
        <name>FAD</name>
        <dbReference type="ChEBI" id="CHEBI:57692"/>
    </cofactor>
</comment>
<dbReference type="EMBL" id="CP002514">
    <property type="protein sequence ID" value="AEP11961.1"/>
    <property type="molecule type" value="Genomic_DNA"/>
</dbReference>
<keyword evidence="8 10" id="KW-0521">NADP</keyword>
<dbReference type="HOGENOM" id="CLU_033057_1_0_0"/>
<sequence>MQNDTVTIIGGGLAGCEAAWQCAEQGVPVRLYEMRPVRQTPAHTTDRLAEIVCSNSFKSDEVNTAPHLLKEELRRARSLLIAIAEATRVPAGAALAIDRERFAAEVTARIAAHPRITVIREEVTRVPPEGVVIIATGPLTSDALAAEIQTLAGAERLYFYDAIAPVVDAETINYEVVFRAARYGKGGDDYLNCPLNKEQYEAFVDALLAAECVAPKAFEADKAQYFEACLPIDVAVRRGRDTLRFGPMKPVGLRDPRTGREPYAVVQLRQENLMADSYSLVGFQNSVKWGAQKALLRMIPGLEQAEFLKFGQVHRNTYVNGPKLLTPTLQVKHEPRLFFAGQISGVEGYVESLATGLVAGRWAAALVQGKPLLPVPRASAIGSLLNYVAHCENNDYQPVNITFALLPPLAEDEARVYRRRPERRARQIALALEAFEGWLRAMDAGRPSSLAGEAA</sequence>
<evidence type="ECO:0000256" key="2">
    <source>
        <dbReference type="ARBA" id="ARBA00022490"/>
    </source>
</evidence>
<dbReference type="HAMAP" id="MF_01037">
    <property type="entry name" value="TrmFO"/>
    <property type="match status" value="1"/>
</dbReference>
<dbReference type="PANTHER" id="PTHR11806:SF2">
    <property type="entry name" value="METHYLENETETRAHYDROFOLATE--TRNA-(URACIL-5-)-METHYLTRANSFERASE TRMFO"/>
    <property type="match status" value="1"/>
</dbReference>
<feature type="binding site" evidence="10">
    <location>
        <begin position="10"/>
        <end position="15"/>
    </location>
    <ligand>
        <name>FAD</name>
        <dbReference type="ChEBI" id="CHEBI:57692"/>
    </ligand>
</feature>
<comment type="catalytic activity">
    <reaction evidence="10">
        <text>uridine(54) in tRNA + (6R)-5,10-methylene-5,6,7,8-tetrahydrofolate + NADH + H(+) = 5-methyluridine(54) in tRNA + (6S)-5,6,7,8-tetrahydrofolate + NAD(+)</text>
        <dbReference type="Rhea" id="RHEA:16873"/>
        <dbReference type="Rhea" id="RHEA-COMP:10167"/>
        <dbReference type="Rhea" id="RHEA-COMP:10193"/>
        <dbReference type="ChEBI" id="CHEBI:15378"/>
        <dbReference type="ChEBI" id="CHEBI:15636"/>
        <dbReference type="ChEBI" id="CHEBI:57453"/>
        <dbReference type="ChEBI" id="CHEBI:57540"/>
        <dbReference type="ChEBI" id="CHEBI:57945"/>
        <dbReference type="ChEBI" id="CHEBI:65315"/>
        <dbReference type="ChEBI" id="CHEBI:74447"/>
        <dbReference type="EC" id="2.1.1.74"/>
    </reaction>
</comment>
<keyword evidence="5 10" id="KW-0808">Transferase</keyword>
<dbReference type="Gene3D" id="3.50.50.60">
    <property type="entry name" value="FAD/NAD(P)-binding domain"/>
    <property type="match status" value="2"/>
</dbReference>
<evidence type="ECO:0000256" key="3">
    <source>
        <dbReference type="ARBA" id="ARBA00022603"/>
    </source>
</evidence>
<protein>
    <recommendedName>
        <fullName evidence="10">Methylenetetrahydrofolate--tRNA-(uracil-5-)-methyltransferase TrmFO</fullName>
        <ecNumber evidence="10">2.1.1.74</ecNumber>
    </recommendedName>
    <alternativeName>
        <fullName evidence="10">Folate-dependent tRNA (uracil-5-)-methyltransferase</fullName>
    </alternativeName>
    <alternativeName>
        <fullName evidence="10">Folate-dependent tRNA(M-5-U54)-methyltransferase</fullName>
    </alternativeName>
</protein>
<comment type="subcellular location">
    <subcellularLocation>
        <location evidence="10">Cytoplasm</location>
    </subcellularLocation>
</comment>
<dbReference type="InterPro" id="IPR036188">
    <property type="entry name" value="FAD/NAD-bd_sf"/>
</dbReference>
<accession>G2LDA1</accession>
<comment type="similarity">
    <text evidence="10">Belongs to the MnmG family. TrmFO subfamily.</text>
</comment>
<evidence type="ECO:0000256" key="6">
    <source>
        <dbReference type="ARBA" id="ARBA00022694"/>
    </source>
</evidence>
<dbReference type="GO" id="GO:0047151">
    <property type="term" value="F:tRNA (uracil(54)-C5)-methyltransferase activity, 5,10-methylenetetrahydrofolate-dependent"/>
    <property type="evidence" value="ECO:0007669"/>
    <property type="project" value="UniProtKB-UniRule"/>
</dbReference>
<keyword evidence="13" id="KW-1185">Reference proteome</keyword>
<keyword evidence="2 10" id="KW-0963">Cytoplasm</keyword>
<evidence type="ECO:0000259" key="11">
    <source>
        <dbReference type="Pfam" id="PF01134"/>
    </source>
</evidence>